<dbReference type="AlphaFoldDB" id="A0A816G9A8"/>
<dbReference type="Proteomes" id="UP000663828">
    <property type="component" value="Unassembled WGS sequence"/>
</dbReference>
<feature type="domain" description="Exocyst complex component Sec10-like alpha-helical bundle" evidence="1">
    <location>
        <begin position="1"/>
        <end position="94"/>
    </location>
</feature>
<dbReference type="GO" id="GO:0006887">
    <property type="term" value="P:exocytosis"/>
    <property type="evidence" value="ECO:0007669"/>
    <property type="project" value="TreeGrafter"/>
</dbReference>
<sequence length="99" mass="11385">LIIDHVFKFEYNISGGLMMLQDVSEYKKCSKKFRSSTVEQLFSILHALVNLLVVVPDNLRQVITEGHLASLTRDIIESFVQLRTDYKSARLHTMISSEQ</sequence>
<reference evidence="2" key="1">
    <citation type="submission" date="2021-02" db="EMBL/GenBank/DDBJ databases">
        <authorList>
            <person name="Nowell W R."/>
        </authorList>
    </citation>
    <scope>NUCLEOTIDE SEQUENCE</scope>
</reference>
<dbReference type="EMBL" id="CAJNOR010012975">
    <property type="protein sequence ID" value="CAF1670756.1"/>
    <property type="molecule type" value="Genomic_DNA"/>
</dbReference>
<dbReference type="InterPro" id="IPR009976">
    <property type="entry name" value="Sec10-like"/>
</dbReference>
<dbReference type="PANTHER" id="PTHR12100:SF0">
    <property type="entry name" value="EXOCYST COMPLEX COMPONENT 5"/>
    <property type="match status" value="1"/>
</dbReference>
<evidence type="ECO:0000259" key="1">
    <source>
        <dbReference type="Pfam" id="PF07393"/>
    </source>
</evidence>
<dbReference type="PANTHER" id="PTHR12100">
    <property type="entry name" value="SEC10"/>
    <property type="match status" value="1"/>
</dbReference>
<name>A0A816G9A8_ADIRI</name>
<dbReference type="GO" id="GO:0006893">
    <property type="term" value="P:Golgi to plasma membrane transport"/>
    <property type="evidence" value="ECO:0007669"/>
    <property type="project" value="TreeGrafter"/>
</dbReference>
<protein>
    <recommendedName>
        <fullName evidence="1">Exocyst complex component Sec10-like alpha-helical bundle domain-containing protein</fullName>
    </recommendedName>
</protein>
<comment type="caution">
    <text evidence="2">The sequence shown here is derived from an EMBL/GenBank/DDBJ whole genome shotgun (WGS) entry which is preliminary data.</text>
</comment>
<proteinExistence type="predicted"/>
<dbReference type="InterPro" id="IPR048627">
    <property type="entry name" value="Sec10_HB"/>
</dbReference>
<keyword evidence="3" id="KW-1185">Reference proteome</keyword>
<feature type="non-terminal residue" evidence="2">
    <location>
        <position position="1"/>
    </location>
</feature>
<dbReference type="Pfam" id="PF07393">
    <property type="entry name" value="Sec10_HB"/>
    <property type="match status" value="1"/>
</dbReference>
<gene>
    <name evidence="2" type="ORF">XAT740_LOCUS58638</name>
</gene>
<organism evidence="2 3">
    <name type="scientific">Adineta ricciae</name>
    <name type="common">Rotifer</name>
    <dbReference type="NCBI Taxonomy" id="249248"/>
    <lineage>
        <taxon>Eukaryota</taxon>
        <taxon>Metazoa</taxon>
        <taxon>Spiralia</taxon>
        <taxon>Gnathifera</taxon>
        <taxon>Rotifera</taxon>
        <taxon>Eurotatoria</taxon>
        <taxon>Bdelloidea</taxon>
        <taxon>Adinetida</taxon>
        <taxon>Adinetidae</taxon>
        <taxon>Adineta</taxon>
    </lineage>
</organism>
<evidence type="ECO:0000313" key="3">
    <source>
        <dbReference type="Proteomes" id="UP000663828"/>
    </source>
</evidence>
<evidence type="ECO:0000313" key="2">
    <source>
        <dbReference type="EMBL" id="CAF1670756.1"/>
    </source>
</evidence>
<dbReference type="GO" id="GO:0000145">
    <property type="term" value="C:exocyst"/>
    <property type="evidence" value="ECO:0007669"/>
    <property type="project" value="TreeGrafter"/>
</dbReference>
<accession>A0A816G9A8</accession>